<dbReference type="Proteomes" id="UP001501266">
    <property type="component" value="Unassembled WGS sequence"/>
</dbReference>
<sequence length="357" mass="38700">MRVLVGWADDSSPNLGVRALGEGSVDLLRRVWPEAEFTFMNYRRRPQEIPWGRDRSLLRERVTGRAGMMRWLAGFDLVWDTRSGDSFADLYGLPRHTTMSLVHEFAVQAGTPVALAPQTIGPFRTVRGGLLARRSLRRSRFVFARDPRSAREAARLGRPVDGTTSDLVFGLRQPTARSEHDVLLNVSGLLWHGNDHVDATGYRSAVRGVIDGLLSDGRAVTLLPHVLDSEHSDDDVPASRALAAEFDGRIGLHVPLDLSDARAAVAGARLVIGARMHACLNALSTGTPAVAMAYSRKFAPLMDSIGWQHVVQLSGSGDVAAAVLAHARGEGLADEAVAAQERGQRMLDVVVERLAGA</sequence>
<dbReference type="PANTHER" id="PTHR36836:SF1">
    <property type="entry name" value="COLANIC ACID BIOSYNTHESIS PROTEIN WCAK"/>
    <property type="match status" value="1"/>
</dbReference>
<dbReference type="Pfam" id="PF04230">
    <property type="entry name" value="PS_pyruv_trans"/>
    <property type="match status" value="1"/>
</dbReference>
<dbReference type="RefSeq" id="WP_343916331.1">
    <property type="nucleotide sequence ID" value="NZ_BAAAKK010000001.1"/>
</dbReference>
<accession>A0ABN1YLJ7</accession>
<evidence type="ECO:0000313" key="2">
    <source>
        <dbReference type="EMBL" id="GAA1417367.1"/>
    </source>
</evidence>
<protein>
    <recommendedName>
        <fullName evidence="1">Polysaccharide pyruvyl transferase domain-containing protein</fullName>
    </recommendedName>
</protein>
<evidence type="ECO:0000313" key="3">
    <source>
        <dbReference type="Proteomes" id="UP001501266"/>
    </source>
</evidence>
<proteinExistence type="predicted"/>
<dbReference type="InterPro" id="IPR007345">
    <property type="entry name" value="Polysacch_pyruvyl_Trfase"/>
</dbReference>
<reference evidence="2 3" key="1">
    <citation type="journal article" date="2019" name="Int. J. Syst. Evol. Microbiol.">
        <title>The Global Catalogue of Microorganisms (GCM) 10K type strain sequencing project: providing services to taxonomists for standard genome sequencing and annotation.</title>
        <authorList>
            <consortium name="The Broad Institute Genomics Platform"/>
            <consortium name="The Broad Institute Genome Sequencing Center for Infectious Disease"/>
            <person name="Wu L."/>
            <person name="Ma J."/>
        </authorList>
    </citation>
    <scope>NUCLEOTIDE SEQUENCE [LARGE SCALE GENOMIC DNA]</scope>
    <source>
        <strain evidence="2 3">JCM 12398</strain>
    </source>
</reference>
<evidence type="ECO:0000259" key="1">
    <source>
        <dbReference type="Pfam" id="PF04230"/>
    </source>
</evidence>
<organism evidence="2 3">
    <name type="scientific">Agrococcus citreus</name>
    <dbReference type="NCBI Taxonomy" id="84643"/>
    <lineage>
        <taxon>Bacteria</taxon>
        <taxon>Bacillati</taxon>
        <taxon>Actinomycetota</taxon>
        <taxon>Actinomycetes</taxon>
        <taxon>Micrococcales</taxon>
        <taxon>Microbacteriaceae</taxon>
        <taxon>Agrococcus</taxon>
    </lineage>
</organism>
<name>A0ABN1YLJ7_9MICO</name>
<keyword evidence="3" id="KW-1185">Reference proteome</keyword>
<dbReference type="PANTHER" id="PTHR36836">
    <property type="entry name" value="COLANIC ACID BIOSYNTHESIS PROTEIN WCAK"/>
    <property type="match status" value="1"/>
</dbReference>
<feature type="domain" description="Polysaccharide pyruvyl transferase" evidence="1">
    <location>
        <begin position="14"/>
        <end position="295"/>
    </location>
</feature>
<dbReference type="EMBL" id="BAAAKK010000001">
    <property type="protein sequence ID" value="GAA1417367.1"/>
    <property type="molecule type" value="Genomic_DNA"/>
</dbReference>
<comment type="caution">
    <text evidence="2">The sequence shown here is derived from an EMBL/GenBank/DDBJ whole genome shotgun (WGS) entry which is preliminary data.</text>
</comment>
<gene>
    <name evidence="2" type="ORF">GCM10009640_01380</name>
</gene>